<keyword evidence="2" id="KW-1185">Reference proteome</keyword>
<accession>A0ACB9H2G7</accession>
<protein>
    <submittedName>
        <fullName evidence="1">Uncharacterized protein</fullName>
    </submittedName>
</protein>
<dbReference type="Proteomes" id="UP001055811">
    <property type="component" value="Linkage Group LG01"/>
</dbReference>
<reference evidence="1 2" key="2">
    <citation type="journal article" date="2022" name="Mol. Ecol. Resour.">
        <title>The genomes of chicory, endive, great burdock and yacon provide insights into Asteraceae paleo-polyploidization history and plant inulin production.</title>
        <authorList>
            <person name="Fan W."/>
            <person name="Wang S."/>
            <person name="Wang H."/>
            <person name="Wang A."/>
            <person name="Jiang F."/>
            <person name="Liu H."/>
            <person name="Zhao H."/>
            <person name="Xu D."/>
            <person name="Zhang Y."/>
        </authorList>
    </citation>
    <scope>NUCLEOTIDE SEQUENCE [LARGE SCALE GENOMIC DNA]</scope>
    <source>
        <strain evidence="2">cv. Punajuju</strain>
        <tissue evidence="1">Leaves</tissue>
    </source>
</reference>
<proteinExistence type="predicted"/>
<reference evidence="2" key="1">
    <citation type="journal article" date="2022" name="Mol. Ecol. Resour.">
        <title>The genomes of chicory, endive, great burdock and yacon provide insights into Asteraceae palaeo-polyploidization history and plant inulin production.</title>
        <authorList>
            <person name="Fan W."/>
            <person name="Wang S."/>
            <person name="Wang H."/>
            <person name="Wang A."/>
            <person name="Jiang F."/>
            <person name="Liu H."/>
            <person name="Zhao H."/>
            <person name="Xu D."/>
            <person name="Zhang Y."/>
        </authorList>
    </citation>
    <scope>NUCLEOTIDE SEQUENCE [LARGE SCALE GENOMIC DNA]</scope>
    <source>
        <strain evidence="2">cv. Punajuju</strain>
    </source>
</reference>
<dbReference type="EMBL" id="CM042009">
    <property type="protein sequence ID" value="KAI3790028.1"/>
    <property type="molecule type" value="Genomic_DNA"/>
</dbReference>
<sequence length="680" mass="75426">MCCCFNLNFLQLIAMEQDPDAPPNFWFQPTLTTNRRRTPLVDPVVLIIILPIVALLFLFFFLPPVLYHTSHILKPSSVKSTWDSLNIFLVLFAILCGVLARRNDEASSSGDVADQANGLVAESRNTAGAESSGQWVSFSDRKVATGGLRRNSSSYPDFRQESLWENAENRSRFFDDFDVDIYSSPVTRYYSILSRRMGRESENLYRSTPVSGDIHQRSRRSEADRVEFSDVKEIVVDTFEATPNVSDFQEHVRVTPPPPPPPPPPSALSANSRRHSFRSVGRNVKVEIPTKTESDELDKVRSYHPPPPPPPPPPPLPPPPPQTEVWLQRSHHKHKKLERKVSDATKEIATAISSLYNQRKKKNKRKSRNTSSSSDSSPPSVHFIQSPETQEPQQTVAPSPPPPPPPFTFQNLFKKGGKHKKIHSVPATVPPGVPPPPPPPPPSSIFNNLFKSGNKSKRFHSPSTAPQPPQPPPPPSSIMNNLFKNGTKSKHFNPSKPASSPPPPPPPPPPMTPPRYIAPVKSKKVSKRNSQPQPPSPPSPPKLEPRNHRSTSKGKPPLPKATTYYEREDFLPSGSQSPLIPMPPPPPPFRMPAMKFELRGDFVRIRSTHSSVCSSPDRDDVDLSSTTEGGGDSSGPTSGPGPGPLFFPSPDVNTKADRFISRLKDEWRMEKINSVKDKMG</sequence>
<evidence type="ECO:0000313" key="2">
    <source>
        <dbReference type="Proteomes" id="UP001055811"/>
    </source>
</evidence>
<comment type="caution">
    <text evidence="1">The sequence shown here is derived from an EMBL/GenBank/DDBJ whole genome shotgun (WGS) entry which is preliminary data.</text>
</comment>
<organism evidence="1 2">
    <name type="scientific">Cichorium intybus</name>
    <name type="common">Chicory</name>
    <dbReference type="NCBI Taxonomy" id="13427"/>
    <lineage>
        <taxon>Eukaryota</taxon>
        <taxon>Viridiplantae</taxon>
        <taxon>Streptophyta</taxon>
        <taxon>Embryophyta</taxon>
        <taxon>Tracheophyta</taxon>
        <taxon>Spermatophyta</taxon>
        <taxon>Magnoliopsida</taxon>
        <taxon>eudicotyledons</taxon>
        <taxon>Gunneridae</taxon>
        <taxon>Pentapetalae</taxon>
        <taxon>asterids</taxon>
        <taxon>campanulids</taxon>
        <taxon>Asterales</taxon>
        <taxon>Asteraceae</taxon>
        <taxon>Cichorioideae</taxon>
        <taxon>Cichorieae</taxon>
        <taxon>Cichoriinae</taxon>
        <taxon>Cichorium</taxon>
    </lineage>
</organism>
<gene>
    <name evidence="1" type="ORF">L2E82_02840</name>
</gene>
<evidence type="ECO:0000313" key="1">
    <source>
        <dbReference type="EMBL" id="KAI3790028.1"/>
    </source>
</evidence>
<name>A0ACB9H2G7_CICIN</name>